<dbReference type="EMBL" id="CM026426">
    <property type="protein sequence ID" value="KAG0572926.1"/>
    <property type="molecule type" value="Genomic_DNA"/>
</dbReference>
<dbReference type="InterPro" id="IPR013083">
    <property type="entry name" value="Znf_RING/FYVE/PHD"/>
</dbReference>
<evidence type="ECO:0000313" key="3">
    <source>
        <dbReference type="Proteomes" id="UP000822688"/>
    </source>
</evidence>
<gene>
    <name evidence="2" type="ORF">KC19_VG134700</name>
</gene>
<dbReference type="AlphaFoldDB" id="A0A8T0HQ06"/>
<sequence>MGNCNHKFHITCIAKAALNNKQCVMCRSPISSRFYEMLGLQHVMPPGHEFDRWNLPLDQLPKKELNYYDWGKSLAWNPETMTHQLSTAGNAELEDLSWMTHDYEVEMRANEIPNAKEREFFCRNFDGHWSIHGNRFFRFPKPEVVVDADGKRREVERDYGQLDEYKMYDRTPVGRALVLAKLEEAIQHRRTFTEESFKYSNLDYWVIIKKSDDALQKIVCDWRRALRVEDNSSRWSRNRIEKIVQETVAKIEKAKELWDGKNSKKLNRDAPYEDDPEWGKDNRRSLERVEEEYRSGGTITHPSHRRQTRRSNANNGR</sequence>
<feature type="compositionally biased region" description="Basic and acidic residues" evidence="1">
    <location>
        <begin position="262"/>
        <end position="294"/>
    </location>
</feature>
<dbReference type="Gene3D" id="3.30.40.10">
    <property type="entry name" value="Zinc/RING finger domain, C3HC4 (zinc finger)"/>
    <property type="match status" value="1"/>
</dbReference>
<evidence type="ECO:0000313" key="2">
    <source>
        <dbReference type="EMBL" id="KAG0572926.1"/>
    </source>
</evidence>
<comment type="caution">
    <text evidence="2">The sequence shown here is derived from an EMBL/GenBank/DDBJ whole genome shotgun (WGS) entry which is preliminary data.</text>
</comment>
<protein>
    <submittedName>
        <fullName evidence="2">Uncharacterized protein</fullName>
    </submittedName>
</protein>
<reference evidence="2" key="1">
    <citation type="submission" date="2020-06" db="EMBL/GenBank/DDBJ databases">
        <title>WGS assembly of Ceratodon purpureus strain R40.</title>
        <authorList>
            <person name="Carey S.B."/>
            <person name="Jenkins J."/>
            <person name="Shu S."/>
            <person name="Lovell J.T."/>
            <person name="Sreedasyam A."/>
            <person name="Maumus F."/>
            <person name="Tiley G.P."/>
            <person name="Fernandez-Pozo N."/>
            <person name="Barry K."/>
            <person name="Chen C."/>
            <person name="Wang M."/>
            <person name="Lipzen A."/>
            <person name="Daum C."/>
            <person name="Saski C.A."/>
            <person name="Payton A.C."/>
            <person name="Mcbreen J.C."/>
            <person name="Conrad R.E."/>
            <person name="Kollar L.M."/>
            <person name="Olsson S."/>
            <person name="Huttunen S."/>
            <person name="Landis J.B."/>
            <person name="Wickett N.J."/>
            <person name="Johnson M.G."/>
            <person name="Rensing S.A."/>
            <person name="Grimwood J."/>
            <person name="Schmutz J."/>
            <person name="Mcdaniel S.F."/>
        </authorList>
    </citation>
    <scope>NUCLEOTIDE SEQUENCE</scope>
    <source>
        <strain evidence="2">R40</strain>
    </source>
</reference>
<feature type="region of interest" description="Disordered" evidence="1">
    <location>
        <begin position="262"/>
        <end position="317"/>
    </location>
</feature>
<proteinExistence type="predicted"/>
<name>A0A8T0HQ06_CERPU</name>
<dbReference type="SUPFAM" id="SSF57850">
    <property type="entry name" value="RING/U-box"/>
    <property type="match status" value="1"/>
</dbReference>
<keyword evidence="3" id="KW-1185">Reference proteome</keyword>
<accession>A0A8T0HQ06</accession>
<evidence type="ECO:0000256" key="1">
    <source>
        <dbReference type="SAM" id="MobiDB-lite"/>
    </source>
</evidence>
<organism evidence="2 3">
    <name type="scientific">Ceratodon purpureus</name>
    <name type="common">Fire moss</name>
    <name type="synonym">Dicranum purpureum</name>
    <dbReference type="NCBI Taxonomy" id="3225"/>
    <lineage>
        <taxon>Eukaryota</taxon>
        <taxon>Viridiplantae</taxon>
        <taxon>Streptophyta</taxon>
        <taxon>Embryophyta</taxon>
        <taxon>Bryophyta</taxon>
        <taxon>Bryophytina</taxon>
        <taxon>Bryopsida</taxon>
        <taxon>Dicranidae</taxon>
        <taxon>Pseudoditrichales</taxon>
        <taxon>Ditrichaceae</taxon>
        <taxon>Ceratodon</taxon>
    </lineage>
</organism>
<dbReference type="Proteomes" id="UP000822688">
    <property type="component" value="Chromosome V"/>
</dbReference>